<evidence type="ECO:0000313" key="3">
    <source>
        <dbReference type="EMBL" id="ADE39032.1"/>
    </source>
</evidence>
<dbReference type="KEGG" id="apb:SAR116_0789"/>
<evidence type="ECO:0000313" key="4">
    <source>
        <dbReference type="Proteomes" id="UP000007460"/>
    </source>
</evidence>
<keyword evidence="4" id="KW-1185">Reference proteome</keyword>
<feature type="transmembrane region" description="Helical" evidence="1">
    <location>
        <begin position="85"/>
        <end position="106"/>
    </location>
</feature>
<dbReference type="eggNOG" id="COG4327">
    <property type="taxonomic scope" value="Bacteria"/>
</dbReference>
<dbReference type="InterPro" id="IPR019886">
    <property type="entry name" value="Na_symporter_ssu"/>
</dbReference>
<keyword evidence="1" id="KW-0812">Transmembrane</keyword>
<reference evidence="3 4" key="1">
    <citation type="journal article" date="2010" name="J. Bacteriol.">
        <title>Complete genome sequence of "Candidatus Puniceispirillum marinum" IMCC1322, a representative of the SAR116 clade in the Alphaproteobacteria.</title>
        <authorList>
            <person name="Oh H.M."/>
            <person name="Kwon K.K."/>
            <person name="Kang I."/>
            <person name="Kang S.G."/>
            <person name="Lee J.H."/>
            <person name="Kim S.J."/>
            <person name="Cho J.C."/>
        </authorList>
    </citation>
    <scope>NUCLEOTIDE SEQUENCE [LARGE SCALE GENOMIC DNA]</scope>
    <source>
        <strain evidence="3 4">IMCC1322</strain>
    </source>
</reference>
<gene>
    <name evidence="3" type="ordered locus">SAR116_0789</name>
</gene>
<proteinExistence type="predicted"/>
<dbReference type="AlphaFoldDB" id="D5BRY5"/>
<organism evidence="3 4">
    <name type="scientific">Puniceispirillum marinum (strain IMCC1322)</name>
    <dbReference type="NCBI Taxonomy" id="488538"/>
    <lineage>
        <taxon>Bacteria</taxon>
        <taxon>Pseudomonadati</taxon>
        <taxon>Pseudomonadota</taxon>
        <taxon>Alphaproteobacteria</taxon>
        <taxon>Candidatus Puniceispirillales</taxon>
        <taxon>Candidatus Puniceispirillaceae</taxon>
        <taxon>Candidatus Puniceispirillum</taxon>
    </lineage>
</organism>
<sequence>MRFVHRYVVSGARIVQGSAYGGFSGELKPRKRRDYIMSKQDSGALSHWDRTKSLLFTTLAIWFVFSFVVHWFGEQLNGVAGSFPGGYFMAGQGSQIAFVILIFWFVSKQNKLDEEFDVAED</sequence>
<evidence type="ECO:0000256" key="1">
    <source>
        <dbReference type="SAM" id="Phobius"/>
    </source>
</evidence>
<name>D5BRY5_PUNMI</name>
<dbReference type="STRING" id="488538.SAR116_0789"/>
<dbReference type="Pfam" id="PF13937">
    <property type="entry name" value="DUF4212"/>
    <property type="match status" value="1"/>
</dbReference>
<keyword evidence="1" id="KW-0472">Membrane</keyword>
<feature type="domain" description="Sodium symporter small subunit" evidence="2">
    <location>
        <begin position="46"/>
        <end position="118"/>
    </location>
</feature>
<dbReference type="NCBIfam" id="TIGR03647">
    <property type="entry name" value="Na_symport_sm"/>
    <property type="match status" value="1"/>
</dbReference>
<feature type="transmembrane region" description="Helical" evidence="1">
    <location>
        <begin position="54"/>
        <end position="73"/>
    </location>
</feature>
<dbReference type="EMBL" id="CP001751">
    <property type="protein sequence ID" value="ADE39032.1"/>
    <property type="molecule type" value="Genomic_DNA"/>
</dbReference>
<dbReference type="HOGENOM" id="CLU_2036070_0_0_5"/>
<evidence type="ECO:0000259" key="2">
    <source>
        <dbReference type="Pfam" id="PF13937"/>
    </source>
</evidence>
<protein>
    <recommendedName>
        <fullName evidence="2">Sodium symporter small subunit domain-containing protein</fullName>
    </recommendedName>
</protein>
<keyword evidence="1" id="KW-1133">Transmembrane helix</keyword>
<accession>D5BRY5</accession>
<dbReference type="Proteomes" id="UP000007460">
    <property type="component" value="Chromosome"/>
</dbReference>